<keyword evidence="3 4" id="KW-0418">Kinase</keyword>
<evidence type="ECO:0000256" key="2">
    <source>
        <dbReference type="ARBA" id="ARBA00022679"/>
    </source>
</evidence>
<dbReference type="GO" id="GO:0005634">
    <property type="term" value="C:nucleus"/>
    <property type="evidence" value="ECO:0007669"/>
    <property type="project" value="TreeGrafter"/>
</dbReference>
<dbReference type="InterPro" id="IPR005522">
    <property type="entry name" value="IPK"/>
</dbReference>
<protein>
    <recommendedName>
        <fullName evidence="4">Kinase</fullName>
        <ecNumber evidence="4">2.7.-.-</ecNumber>
    </recommendedName>
</protein>
<keyword evidence="6" id="KW-1185">Reference proteome</keyword>
<evidence type="ECO:0000256" key="3">
    <source>
        <dbReference type="ARBA" id="ARBA00022777"/>
    </source>
</evidence>
<dbReference type="InterPro" id="IPR038286">
    <property type="entry name" value="IPK_sf"/>
</dbReference>
<dbReference type="SUPFAM" id="SSF56104">
    <property type="entry name" value="SAICAR synthase-like"/>
    <property type="match status" value="1"/>
</dbReference>
<dbReference type="PANTHER" id="PTHR12400">
    <property type="entry name" value="INOSITOL POLYPHOSPHATE KINASE"/>
    <property type="match status" value="1"/>
</dbReference>
<evidence type="ECO:0000313" key="5">
    <source>
        <dbReference type="EMBL" id="OMJ28963.1"/>
    </source>
</evidence>
<dbReference type="AlphaFoldDB" id="A0A1R1YQ02"/>
<proteinExistence type="inferred from homology"/>
<keyword evidence="2 4" id="KW-0808">Transferase</keyword>
<evidence type="ECO:0000256" key="4">
    <source>
        <dbReference type="RuleBase" id="RU363090"/>
    </source>
</evidence>
<dbReference type="OrthoDB" id="2573163at2759"/>
<dbReference type="EMBL" id="LSSM01000421">
    <property type="protein sequence ID" value="OMJ28963.1"/>
    <property type="molecule type" value="Genomic_DNA"/>
</dbReference>
<reference evidence="6" key="1">
    <citation type="submission" date="2017-01" db="EMBL/GenBank/DDBJ databases">
        <authorList>
            <person name="Wang Y."/>
            <person name="White M."/>
            <person name="Kvist S."/>
            <person name="Moncalvo J.-M."/>
        </authorList>
    </citation>
    <scope>NUCLEOTIDE SEQUENCE [LARGE SCALE GENOMIC DNA]</scope>
    <source>
        <strain evidence="6">ID-206-W2</strain>
    </source>
</reference>
<dbReference type="GO" id="GO:0032958">
    <property type="term" value="P:inositol phosphate biosynthetic process"/>
    <property type="evidence" value="ECO:0007669"/>
    <property type="project" value="InterPro"/>
</dbReference>
<sequence>MRDLTASMRHPCILDLKMGTRQHGINALPSKILSQTRKCAQTTSFKLGVRMCGLQVYKRTSHHYLFQDKYFGRSLDAHTFKRTLIEFLDNGEEIVVLHILPLLRKLVILFKTISQIHGFRFYGSSLLLVYDGANNPSFKSNLTSNESEPIEHYKTLSPEIHPLKPNNLEIPSVLIGPEAPTSHRSGDRRLQKGANNRIISSLVNTDIDIRVIDFVNSTFVTNEEKFGEPTLVCPEVSLHSKAKLTYQNIKINFSKKPECNFNPECAGPDLGNIWDMYATIDQKNMFDGFVKSTVYSVTDMITTQNT</sequence>
<evidence type="ECO:0000256" key="1">
    <source>
        <dbReference type="ARBA" id="ARBA00007374"/>
    </source>
</evidence>
<dbReference type="Pfam" id="PF03770">
    <property type="entry name" value="IPK"/>
    <property type="match status" value="1"/>
</dbReference>
<dbReference type="GO" id="GO:0005737">
    <property type="term" value="C:cytoplasm"/>
    <property type="evidence" value="ECO:0007669"/>
    <property type="project" value="TreeGrafter"/>
</dbReference>
<dbReference type="Proteomes" id="UP000187429">
    <property type="component" value="Unassembled WGS sequence"/>
</dbReference>
<gene>
    <name evidence="5" type="ORF">AYI69_g1547</name>
</gene>
<dbReference type="EC" id="2.7.-.-" evidence="4"/>
<name>A0A1R1YQ02_9FUNG</name>
<dbReference type="Gene3D" id="3.30.470.160">
    <property type="entry name" value="Inositol polyphosphate kinase"/>
    <property type="match status" value="1"/>
</dbReference>
<dbReference type="GO" id="GO:0000824">
    <property type="term" value="F:inositol-1,4,5,6-tetrakisphosphate 3-kinase activity"/>
    <property type="evidence" value="ECO:0007669"/>
    <property type="project" value="TreeGrafter"/>
</dbReference>
<comment type="caution">
    <text evidence="5">The sequence shown here is derived from an EMBL/GenBank/DDBJ whole genome shotgun (WGS) entry which is preliminary data.</text>
</comment>
<dbReference type="GO" id="GO:0008440">
    <property type="term" value="F:inositol-1,4,5-trisphosphate 3-kinase activity"/>
    <property type="evidence" value="ECO:0007669"/>
    <property type="project" value="TreeGrafter"/>
</dbReference>
<dbReference type="PANTHER" id="PTHR12400:SF21">
    <property type="entry name" value="KINASE"/>
    <property type="match status" value="1"/>
</dbReference>
<dbReference type="GO" id="GO:0046854">
    <property type="term" value="P:phosphatidylinositol phosphate biosynthetic process"/>
    <property type="evidence" value="ECO:0007669"/>
    <property type="project" value="TreeGrafter"/>
</dbReference>
<evidence type="ECO:0000313" key="6">
    <source>
        <dbReference type="Proteomes" id="UP000187429"/>
    </source>
</evidence>
<organism evidence="5 6">
    <name type="scientific">Smittium culicis</name>
    <dbReference type="NCBI Taxonomy" id="133412"/>
    <lineage>
        <taxon>Eukaryota</taxon>
        <taxon>Fungi</taxon>
        <taxon>Fungi incertae sedis</taxon>
        <taxon>Zoopagomycota</taxon>
        <taxon>Kickxellomycotina</taxon>
        <taxon>Harpellomycetes</taxon>
        <taxon>Harpellales</taxon>
        <taxon>Legeriomycetaceae</taxon>
        <taxon>Smittium</taxon>
    </lineage>
</organism>
<accession>A0A1R1YQ02</accession>
<comment type="similarity">
    <text evidence="1 4">Belongs to the inositol phosphokinase (IPK) family.</text>
</comment>